<keyword evidence="5 14" id="KW-0548">Nucleotidyltransferase</keyword>
<dbReference type="InterPro" id="IPR020555">
    <property type="entry name" value="MECDP_synthase_CS"/>
</dbReference>
<feature type="binding site" evidence="10">
    <location>
        <position position="371"/>
    </location>
    <ligand>
        <name>a divalent metal cation</name>
        <dbReference type="ChEBI" id="CHEBI:60240"/>
    </ligand>
</feature>
<dbReference type="InterPro" id="IPR036571">
    <property type="entry name" value="MECDP_synthase_sf"/>
</dbReference>
<dbReference type="Proteomes" id="UP000255139">
    <property type="component" value="Unassembled WGS sequence"/>
</dbReference>
<dbReference type="GO" id="GO:0016114">
    <property type="term" value="P:terpenoid biosynthetic process"/>
    <property type="evidence" value="ECO:0007669"/>
    <property type="project" value="InterPro"/>
</dbReference>
<comment type="pathway">
    <text evidence="2 10">Isoprenoid biosynthesis; isopentenyl diphosphate biosynthesis via DXP pathway; isopentenyl diphosphate from 1-deoxy-D-xylulose 5-phosphate: step 4/6.</text>
</comment>
<keyword evidence="15" id="KW-1185">Reference proteome</keyword>
<sequence>MGISLQTISIIIMAAGDSTRFCNYDSKDPCYSNSIQTKKQWLRIGSMPLWLIVAKTIATKCLTFCCNKELLNLIAEYRNDLKNQTNQYEADSINRNYTPNDIHETIESLIKDKHQFKYRDSLTQILNKPMLTQIIITASPKDKLYMQKLLPSTFQVQELLTQDATLEIPMQIVQGGDSRYMSLQNALDVVDSTFVLVNDCARCNVKESVLSRLFASLAQNKYDCIAPCLPIHDTTIYVDQDNKMQTYSHIDRNALRIIQTPQISKTNTLRESKALNQYFSDETSAICAMPNKSIGLVLGDLAMNKITTKQDIFLLKEIYESNQNYSLNTPLVGMGSDIHAFEESKEMWICGVKIESSFGFKAHSDGDVGIHAIIDSILGAMCYGDIGEIFPDTNKEFKDIDSKILLKRVYDYCLSVGLEIGNIDITIIAQTPRISTYKSKMQETIAKILYLQKSQVSIKASTAENLGFIGRKEGVLAQCIATLQPRELPK</sequence>
<evidence type="ECO:0000256" key="4">
    <source>
        <dbReference type="ARBA" id="ARBA00022679"/>
    </source>
</evidence>
<feature type="binding site" evidence="10">
    <location>
        <position position="339"/>
    </location>
    <ligand>
        <name>a divalent metal cation</name>
        <dbReference type="ChEBI" id="CHEBI:60240"/>
    </ligand>
</feature>
<keyword evidence="8 10" id="KW-0456">Lyase</keyword>
<comment type="catalytic activity">
    <reaction evidence="1 10 11">
        <text>4-CDP-2-C-methyl-D-erythritol 2-phosphate = 2-C-methyl-D-erythritol 2,4-cyclic diphosphate + CMP</text>
        <dbReference type="Rhea" id="RHEA:23864"/>
        <dbReference type="ChEBI" id="CHEBI:57919"/>
        <dbReference type="ChEBI" id="CHEBI:58483"/>
        <dbReference type="ChEBI" id="CHEBI:60377"/>
        <dbReference type="EC" id="4.6.1.12"/>
    </reaction>
</comment>
<keyword evidence="6 10" id="KW-0479">Metal-binding</keyword>
<dbReference type="NCBIfam" id="TIGR00151">
    <property type="entry name" value="ispF"/>
    <property type="match status" value="1"/>
</dbReference>
<evidence type="ECO:0000256" key="3">
    <source>
        <dbReference type="ARBA" id="ARBA00012579"/>
    </source>
</evidence>
<keyword evidence="9" id="KW-0511">Multifunctional enzyme</keyword>
<comment type="cofactor">
    <cofactor evidence="10">
        <name>a divalent metal cation</name>
        <dbReference type="ChEBI" id="CHEBI:60240"/>
    </cofactor>
    <text evidence="10">Binds 1 divalent metal cation per subunit.</text>
</comment>
<feature type="binding site" evidence="10">
    <location>
        <position position="337"/>
    </location>
    <ligand>
        <name>a divalent metal cation</name>
        <dbReference type="ChEBI" id="CHEBI:60240"/>
    </ligand>
</feature>
<dbReference type="CDD" id="cd00554">
    <property type="entry name" value="MECDP_synthase"/>
    <property type="match status" value="1"/>
</dbReference>
<evidence type="ECO:0000256" key="11">
    <source>
        <dbReference type="RuleBase" id="RU004395"/>
    </source>
</evidence>
<keyword evidence="4 14" id="KW-0808">Transferase</keyword>
<dbReference type="RefSeq" id="WP_052089655.1">
    <property type="nucleotide sequence ID" value="NZ_FZML01000020.1"/>
</dbReference>
<dbReference type="Pfam" id="PF01128">
    <property type="entry name" value="IspD"/>
    <property type="match status" value="1"/>
</dbReference>
<evidence type="ECO:0000256" key="8">
    <source>
        <dbReference type="ARBA" id="ARBA00023239"/>
    </source>
</evidence>
<evidence type="ECO:0000313" key="14">
    <source>
        <dbReference type="EMBL" id="STQ86479.1"/>
    </source>
</evidence>
<organism evidence="14 15">
    <name type="scientific">Helicobacter muridarum</name>
    <dbReference type="NCBI Taxonomy" id="216"/>
    <lineage>
        <taxon>Bacteria</taxon>
        <taxon>Pseudomonadati</taxon>
        <taxon>Campylobacterota</taxon>
        <taxon>Epsilonproteobacteria</taxon>
        <taxon>Campylobacterales</taxon>
        <taxon>Helicobacteraceae</taxon>
        <taxon>Helicobacter</taxon>
    </lineage>
</organism>
<comment type="similarity">
    <text evidence="10 11">Belongs to the IspF family.</text>
</comment>
<dbReference type="SUPFAM" id="SSF69765">
    <property type="entry name" value="IpsF-like"/>
    <property type="match status" value="1"/>
</dbReference>
<dbReference type="GO" id="GO:0046872">
    <property type="term" value="F:metal ion binding"/>
    <property type="evidence" value="ECO:0007669"/>
    <property type="project" value="UniProtKB-KW"/>
</dbReference>
<dbReference type="GO" id="GO:0008685">
    <property type="term" value="F:2-C-methyl-D-erythritol 2,4-cyclodiphosphate synthase activity"/>
    <property type="evidence" value="ECO:0007669"/>
    <property type="project" value="UniProtKB-UniRule"/>
</dbReference>
<dbReference type="GO" id="GO:0019288">
    <property type="term" value="P:isopentenyl diphosphate biosynthetic process, methylerythritol 4-phosphate pathway"/>
    <property type="evidence" value="ECO:0007669"/>
    <property type="project" value="UniProtKB-UniRule"/>
</dbReference>
<dbReference type="InterPro" id="IPR003526">
    <property type="entry name" value="MECDP_synthase"/>
</dbReference>
<dbReference type="EMBL" id="UGJE01000002">
    <property type="protein sequence ID" value="STQ86479.1"/>
    <property type="molecule type" value="Genomic_DNA"/>
</dbReference>
<keyword evidence="12" id="KW-0175">Coiled coil</keyword>
<proteinExistence type="inferred from homology"/>
<dbReference type="UniPathway" id="UPA00056">
    <property type="reaction ID" value="UER00095"/>
</dbReference>
<evidence type="ECO:0000256" key="1">
    <source>
        <dbReference type="ARBA" id="ARBA00000200"/>
    </source>
</evidence>
<evidence type="ECO:0000256" key="6">
    <source>
        <dbReference type="ARBA" id="ARBA00022723"/>
    </source>
</evidence>
<feature type="site" description="Transition state stabilizer" evidence="10">
    <location>
        <position position="462"/>
    </location>
</feature>
<evidence type="ECO:0000256" key="5">
    <source>
        <dbReference type="ARBA" id="ARBA00022695"/>
    </source>
</evidence>
<evidence type="ECO:0000256" key="2">
    <source>
        <dbReference type="ARBA" id="ARBA00004709"/>
    </source>
</evidence>
<feature type="binding site" evidence="10">
    <location>
        <position position="471"/>
    </location>
    <ligand>
        <name>4-CDP-2-C-methyl-D-erythritol 2-phosphate</name>
        <dbReference type="ChEBI" id="CHEBI:57919"/>
    </ligand>
</feature>
<dbReference type="Pfam" id="PF02542">
    <property type="entry name" value="YgbB"/>
    <property type="match status" value="1"/>
</dbReference>
<protein>
    <recommendedName>
        <fullName evidence="3 10">2-C-methyl-D-erythritol 2,4-cyclodiphosphate synthase</fullName>
        <shortName evidence="10">MECDP-synthase</shortName>
        <shortName evidence="10">MECPP-synthase</shortName>
        <shortName evidence="10">MECPS</shortName>
        <ecNumber evidence="3 10">4.6.1.12</ecNumber>
    </recommendedName>
</protein>
<reference evidence="14 15" key="1">
    <citation type="submission" date="2018-06" db="EMBL/GenBank/DDBJ databases">
        <authorList>
            <consortium name="Pathogen Informatics"/>
            <person name="Doyle S."/>
        </authorList>
    </citation>
    <scope>NUCLEOTIDE SEQUENCE [LARGE SCALE GENOMIC DNA]</scope>
    <source>
        <strain evidence="14 15">NCTC12714</strain>
    </source>
</reference>
<evidence type="ECO:0000259" key="13">
    <source>
        <dbReference type="Pfam" id="PF02542"/>
    </source>
</evidence>
<dbReference type="PANTHER" id="PTHR43181:SF1">
    <property type="entry name" value="2-C-METHYL-D-ERYTHRITOL 2,4-CYCLODIPHOSPHATE SYNTHASE, CHLOROPLASTIC"/>
    <property type="match status" value="1"/>
</dbReference>
<evidence type="ECO:0000256" key="7">
    <source>
        <dbReference type="ARBA" id="ARBA00023229"/>
    </source>
</evidence>
<dbReference type="PANTHER" id="PTHR43181">
    <property type="entry name" value="2-C-METHYL-D-ERYTHRITOL 2,4-CYCLODIPHOSPHATE SYNTHASE, CHLOROPLASTIC"/>
    <property type="match status" value="1"/>
</dbReference>
<evidence type="ECO:0000313" key="15">
    <source>
        <dbReference type="Proteomes" id="UP000255139"/>
    </source>
</evidence>
<dbReference type="HAMAP" id="MF_00107">
    <property type="entry name" value="IspF"/>
    <property type="match status" value="1"/>
</dbReference>
<keyword evidence="7 10" id="KW-0414">Isoprene biosynthesis</keyword>
<comment type="caution">
    <text evidence="10">Lacks conserved residue(s) required for the propagation of feature annotation.</text>
</comment>
<dbReference type="EC" id="4.6.1.12" evidence="3 10"/>
<dbReference type="InterPro" id="IPR029044">
    <property type="entry name" value="Nucleotide-diphossugar_trans"/>
</dbReference>
<feature type="binding site" evidence="10">
    <location>
        <begin position="363"/>
        <end position="364"/>
    </location>
    <ligand>
        <name>4-CDP-2-C-methyl-D-erythritol 2-phosphate</name>
        <dbReference type="ChEBI" id="CHEBI:57919"/>
    </ligand>
</feature>
<dbReference type="InterPro" id="IPR034683">
    <property type="entry name" value="IspD/TarI"/>
</dbReference>
<dbReference type="SUPFAM" id="SSF53448">
    <property type="entry name" value="Nucleotide-diphospho-sugar transferases"/>
    <property type="match status" value="1"/>
</dbReference>
<comment type="function">
    <text evidence="10">Involved in the biosynthesis of isopentenyl diphosphate (IPP) and dimethylallyl diphosphate (DMAPP), two major building blocks of isoprenoid compounds. Catalyzes the conversion of 4-diphosphocytidyl-2-C-methyl-D-erythritol 2-phosphate (CDP-ME2P) to 2-C-methyl-D-erythritol 2,4-cyclodiphosphate (ME-CPP) with a corresponding release of cytidine 5-monophosphate (CMP).</text>
</comment>
<accession>A0A377PVG8</accession>
<feature type="binding site" evidence="10">
    <location>
        <begin position="385"/>
        <end position="387"/>
    </location>
    <ligand>
        <name>4-CDP-2-C-methyl-D-erythritol 2-phosphate</name>
        <dbReference type="ChEBI" id="CHEBI:57919"/>
    </ligand>
</feature>
<dbReference type="Gene3D" id="3.90.550.10">
    <property type="entry name" value="Spore Coat Polysaccharide Biosynthesis Protein SpsA, Chain A"/>
    <property type="match status" value="1"/>
</dbReference>
<gene>
    <name evidence="14" type="primary">ispDF</name>
    <name evidence="10" type="synonym">ispF</name>
    <name evidence="14" type="ORF">NCTC12714_01286</name>
</gene>
<dbReference type="GO" id="GO:0070567">
    <property type="term" value="F:cytidylyltransferase activity"/>
    <property type="evidence" value="ECO:0007669"/>
    <property type="project" value="InterPro"/>
</dbReference>
<dbReference type="Gene3D" id="3.30.1330.50">
    <property type="entry name" value="2-C-methyl-D-erythritol 2,4-cyclodiphosphate synthase"/>
    <property type="match status" value="1"/>
</dbReference>
<feature type="binding site" evidence="10">
    <location>
        <begin position="337"/>
        <end position="339"/>
    </location>
    <ligand>
        <name>4-CDP-2-C-methyl-D-erythritol 2-phosphate</name>
        <dbReference type="ChEBI" id="CHEBI:57919"/>
    </ligand>
</feature>
<comment type="subunit">
    <text evidence="10">Homotrimer.</text>
</comment>
<evidence type="ECO:0000256" key="12">
    <source>
        <dbReference type="SAM" id="Coils"/>
    </source>
</evidence>
<feature type="binding site" evidence="10">
    <location>
        <position position="468"/>
    </location>
    <ligand>
        <name>4-CDP-2-C-methyl-D-erythritol 2-phosphate</name>
        <dbReference type="ChEBI" id="CHEBI:57919"/>
    </ligand>
</feature>
<dbReference type="AlphaFoldDB" id="A0A377PVG8"/>
<evidence type="ECO:0000256" key="9">
    <source>
        <dbReference type="ARBA" id="ARBA00023268"/>
    </source>
</evidence>
<feature type="coiled-coil region" evidence="12">
    <location>
        <begin position="67"/>
        <end position="94"/>
    </location>
</feature>
<evidence type="ECO:0000256" key="10">
    <source>
        <dbReference type="HAMAP-Rule" id="MF_00107"/>
    </source>
</evidence>
<name>A0A377PVG8_9HELI</name>
<feature type="site" description="Transition state stabilizer" evidence="10">
    <location>
        <position position="363"/>
    </location>
</feature>
<dbReference type="PROSITE" id="PS01350">
    <property type="entry name" value="ISPF"/>
    <property type="match status" value="1"/>
</dbReference>
<feature type="domain" description="2-C-methyl-D-erythritol 2,4-cyclodiphosphate synthase" evidence="13">
    <location>
        <begin position="332"/>
        <end position="483"/>
    </location>
</feature>
<feature type="binding site" evidence="10">
    <location>
        <begin position="461"/>
        <end position="464"/>
    </location>
    <ligand>
        <name>4-CDP-2-C-methyl-D-erythritol 2-phosphate</name>
        <dbReference type="ChEBI" id="CHEBI:57919"/>
    </ligand>
</feature>
<feature type="binding site" evidence="10">
    <location>
        <begin position="390"/>
        <end position="394"/>
    </location>
    <ligand>
        <name>4-CDP-2-C-methyl-D-erythritol 2-phosphate</name>
        <dbReference type="ChEBI" id="CHEBI:57919"/>
    </ligand>
</feature>